<feature type="compositionally biased region" description="Basic and acidic residues" evidence="5">
    <location>
        <begin position="525"/>
        <end position="535"/>
    </location>
</feature>
<evidence type="ECO:0000256" key="1">
    <source>
        <dbReference type="ARBA" id="ARBA00004141"/>
    </source>
</evidence>
<dbReference type="InterPro" id="IPR005828">
    <property type="entry name" value="MFS_sugar_transport-like"/>
</dbReference>
<evidence type="ECO:0000256" key="3">
    <source>
        <dbReference type="ARBA" id="ARBA00022989"/>
    </source>
</evidence>
<organism evidence="8">
    <name type="scientific">Scylla olivacea</name>
    <name type="common">Orange mud crab</name>
    <name type="synonym">Cancer olivacea</name>
    <dbReference type="NCBI Taxonomy" id="85551"/>
    <lineage>
        <taxon>Eukaryota</taxon>
        <taxon>Metazoa</taxon>
        <taxon>Ecdysozoa</taxon>
        <taxon>Arthropoda</taxon>
        <taxon>Crustacea</taxon>
        <taxon>Multicrustacea</taxon>
        <taxon>Malacostraca</taxon>
        <taxon>Eumalacostraca</taxon>
        <taxon>Eucarida</taxon>
        <taxon>Decapoda</taxon>
        <taxon>Pleocyemata</taxon>
        <taxon>Brachyura</taxon>
        <taxon>Eubrachyura</taxon>
        <taxon>Portunoidea</taxon>
        <taxon>Portunidae</taxon>
        <taxon>Portuninae</taxon>
        <taxon>Scylla</taxon>
    </lineage>
</organism>
<feature type="transmembrane region" description="Helical" evidence="6">
    <location>
        <begin position="22"/>
        <end position="40"/>
    </location>
</feature>
<dbReference type="InterPro" id="IPR036259">
    <property type="entry name" value="MFS_trans_sf"/>
</dbReference>
<name>A0A0P4VQR0_SCYOL</name>
<dbReference type="EMBL" id="GDRN01105731">
    <property type="protein sequence ID" value="JAI57683.1"/>
    <property type="molecule type" value="Transcribed_RNA"/>
</dbReference>
<feature type="domain" description="Major facilitator superfamily (MFS) profile" evidence="7">
    <location>
        <begin position="33"/>
        <end position="478"/>
    </location>
</feature>
<dbReference type="Pfam" id="PF00083">
    <property type="entry name" value="Sugar_tr"/>
    <property type="match status" value="1"/>
</dbReference>
<dbReference type="InterPro" id="IPR005829">
    <property type="entry name" value="Sugar_transporter_CS"/>
</dbReference>
<proteinExistence type="predicted"/>
<dbReference type="GO" id="GO:0016020">
    <property type="term" value="C:membrane"/>
    <property type="evidence" value="ECO:0007669"/>
    <property type="project" value="UniProtKB-SubCell"/>
</dbReference>
<dbReference type="PROSITE" id="PS00216">
    <property type="entry name" value="SUGAR_TRANSPORT_1"/>
    <property type="match status" value="1"/>
</dbReference>
<keyword evidence="2 6" id="KW-0812">Transmembrane</keyword>
<evidence type="ECO:0000313" key="8">
    <source>
        <dbReference type="EMBL" id="JAI57684.1"/>
    </source>
</evidence>
<dbReference type="InterPro" id="IPR020846">
    <property type="entry name" value="MFS_dom"/>
</dbReference>
<evidence type="ECO:0000256" key="2">
    <source>
        <dbReference type="ARBA" id="ARBA00022692"/>
    </source>
</evidence>
<dbReference type="AlphaFoldDB" id="A0A0P4VQR0"/>
<dbReference type="CDD" id="cd17317">
    <property type="entry name" value="MFS_SLC22"/>
    <property type="match status" value="1"/>
</dbReference>
<evidence type="ECO:0000256" key="4">
    <source>
        <dbReference type="ARBA" id="ARBA00023136"/>
    </source>
</evidence>
<keyword evidence="4 6" id="KW-0472">Membrane</keyword>
<feature type="region of interest" description="Disordered" evidence="5">
    <location>
        <begin position="506"/>
        <end position="543"/>
    </location>
</feature>
<dbReference type="Gene3D" id="1.20.1250.20">
    <property type="entry name" value="MFS general substrate transporter like domains"/>
    <property type="match status" value="1"/>
</dbReference>
<evidence type="ECO:0000256" key="6">
    <source>
        <dbReference type="SAM" id="Phobius"/>
    </source>
</evidence>
<dbReference type="SUPFAM" id="SSF103473">
    <property type="entry name" value="MFS general substrate transporter"/>
    <property type="match status" value="1"/>
</dbReference>
<feature type="transmembrane region" description="Helical" evidence="6">
    <location>
        <begin position="295"/>
        <end position="316"/>
    </location>
</feature>
<dbReference type="EMBL" id="GDRN01105730">
    <property type="protein sequence ID" value="JAI57684.1"/>
    <property type="molecule type" value="Transcribed_RNA"/>
</dbReference>
<comment type="subcellular location">
    <subcellularLocation>
        <location evidence="1">Membrane</location>
        <topology evidence="1">Multi-pass membrane protein</topology>
    </subcellularLocation>
</comment>
<evidence type="ECO:0000259" key="7">
    <source>
        <dbReference type="PROSITE" id="PS50850"/>
    </source>
</evidence>
<feature type="transmembrane region" description="Helical" evidence="6">
    <location>
        <begin position="194"/>
        <end position="217"/>
    </location>
</feature>
<dbReference type="PROSITE" id="PS50850">
    <property type="entry name" value="MFS"/>
    <property type="match status" value="1"/>
</dbReference>
<feature type="transmembrane region" description="Helical" evidence="6">
    <location>
        <begin position="336"/>
        <end position="358"/>
    </location>
</feature>
<dbReference type="PANTHER" id="PTHR24064">
    <property type="entry name" value="SOLUTE CARRIER FAMILY 22 MEMBER"/>
    <property type="match status" value="1"/>
</dbReference>
<keyword evidence="3 6" id="KW-1133">Transmembrane helix</keyword>
<feature type="transmembrane region" description="Helical" evidence="6">
    <location>
        <begin position="365"/>
        <end position="384"/>
    </location>
</feature>
<feature type="transmembrane region" description="Helical" evidence="6">
    <location>
        <begin position="113"/>
        <end position="131"/>
    </location>
</feature>
<evidence type="ECO:0000256" key="5">
    <source>
        <dbReference type="SAM" id="MobiDB-lite"/>
    </source>
</evidence>
<feature type="transmembrane region" description="Helical" evidence="6">
    <location>
        <begin position="424"/>
        <end position="448"/>
    </location>
</feature>
<accession>A0A0P4VQR0</accession>
<dbReference type="GO" id="GO:0022857">
    <property type="term" value="F:transmembrane transporter activity"/>
    <property type="evidence" value="ECO:0007669"/>
    <property type="project" value="InterPro"/>
</dbReference>
<sequence length="543" mass="59347">MKPLTLDDVINVTGQFGRSQKIYYFGLSLLQIFIAAHMLLNVFTGVEPTFQCFPRDEGGKSGASLKNHSLLSECIDNNVHNCRIVYTSEYKSFATEWDLICNEKYKVALVQSVWMFGVMSGALVLGGLADIIGRLKTLMLALLGTIAFEGFSAFSPTYIIMVAFRFLGGVCCSQIIVASFVLSQELVGMDWRSFCGIILGMSFAVGIAIFSLLASAVSDWRTLTLICSVCGIPFLSLPCCIPESPRWLASEGRSDEAKAVLDDIAKKNLTSGKLPKQWHLPSINKGKNKKQRKGLVLLVSHPYIAIITIILLYTWFVNGATYYALTMAASDLGGNIYVSTALNGLVEIPAGFIAMCIIDRLGRRVTLCGFMFIGGVACLSIQLLPSNLQYLTTSFALCGKLSISASFIAIYIHSGEIFPTMIRNSGMGIVSVSSRIGGMLSPFILMLGDVMPNLQFTVLGLLTLLSGLLNLKLPETLGQAMPETISDVLALRNSIKTVHHSKYKKLETEETEAYQETQSRTPSPRGKEKPVHDDELPLMEDGD</sequence>
<protein>
    <recommendedName>
        <fullName evidence="7">Major facilitator superfamily (MFS) profile domain-containing protein</fullName>
    </recommendedName>
</protein>
<reference evidence="8" key="1">
    <citation type="submission" date="2015-09" db="EMBL/GenBank/DDBJ databases">
        <title>Scylla olivacea transcriptome.</title>
        <authorList>
            <person name="Ikhwanuddin M."/>
        </authorList>
    </citation>
    <scope>NUCLEOTIDE SEQUENCE</scope>
</reference>
<feature type="transmembrane region" description="Helical" evidence="6">
    <location>
        <begin position="390"/>
        <end position="412"/>
    </location>
</feature>
<feature type="transmembrane region" description="Helical" evidence="6">
    <location>
        <begin position="454"/>
        <end position="471"/>
    </location>
</feature>
<feature type="transmembrane region" description="Helical" evidence="6">
    <location>
        <begin position="138"/>
        <end position="156"/>
    </location>
</feature>